<dbReference type="RefSeq" id="WP_345527208.1">
    <property type="nucleotide sequence ID" value="NZ_BAABKN010000015.1"/>
</dbReference>
<keyword evidence="4" id="KW-1185">Reference proteome</keyword>
<organism evidence="3 4">
    <name type="scientific">Nocardioides endophyticus</name>
    <dbReference type="NCBI Taxonomy" id="1353775"/>
    <lineage>
        <taxon>Bacteria</taxon>
        <taxon>Bacillati</taxon>
        <taxon>Actinomycetota</taxon>
        <taxon>Actinomycetes</taxon>
        <taxon>Propionibacteriales</taxon>
        <taxon>Nocardioidaceae</taxon>
        <taxon>Nocardioides</taxon>
    </lineage>
</organism>
<keyword evidence="1" id="KW-0175">Coiled coil</keyword>
<sequence>MAKFELPAFDLPTFEIPTEAARPLYAGVGATDLVVGFVRDAFADLQKQLADVQKDVQARFTSIELEPKALRDQAITVVTTQIDALSKDAKARREAIEARVAELQTEANSAYADLAKRGETLVGRIRTQESTKATTTAAKTTTAKAKTTKTQATNAASKTTTTAKKSTKSAAKKATSTAKKTSTAPKSSAKATSTAAKKTVAAAAEATTDAAAKVGD</sequence>
<name>A0ABP8YUV8_9ACTN</name>
<evidence type="ECO:0000313" key="3">
    <source>
        <dbReference type="EMBL" id="GAA4740306.1"/>
    </source>
</evidence>
<protein>
    <submittedName>
        <fullName evidence="3">Uncharacterized protein</fullName>
    </submittedName>
</protein>
<evidence type="ECO:0000256" key="2">
    <source>
        <dbReference type="SAM" id="MobiDB-lite"/>
    </source>
</evidence>
<gene>
    <name evidence="3" type="ORF">GCM10023350_25940</name>
</gene>
<comment type="caution">
    <text evidence="3">The sequence shown here is derived from an EMBL/GenBank/DDBJ whole genome shotgun (WGS) entry which is preliminary data.</text>
</comment>
<reference evidence="4" key="1">
    <citation type="journal article" date="2019" name="Int. J. Syst. Evol. Microbiol.">
        <title>The Global Catalogue of Microorganisms (GCM) 10K type strain sequencing project: providing services to taxonomists for standard genome sequencing and annotation.</title>
        <authorList>
            <consortium name="The Broad Institute Genomics Platform"/>
            <consortium name="The Broad Institute Genome Sequencing Center for Infectious Disease"/>
            <person name="Wu L."/>
            <person name="Ma J."/>
        </authorList>
    </citation>
    <scope>NUCLEOTIDE SEQUENCE [LARGE SCALE GENOMIC DNA]</scope>
    <source>
        <strain evidence="4">JCM 18532</strain>
    </source>
</reference>
<feature type="coiled-coil region" evidence="1">
    <location>
        <begin position="86"/>
        <end position="113"/>
    </location>
</feature>
<feature type="region of interest" description="Disordered" evidence="2">
    <location>
        <begin position="126"/>
        <end position="216"/>
    </location>
</feature>
<evidence type="ECO:0000256" key="1">
    <source>
        <dbReference type="SAM" id="Coils"/>
    </source>
</evidence>
<evidence type="ECO:0000313" key="4">
    <source>
        <dbReference type="Proteomes" id="UP001499882"/>
    </source>
</evidence>
<feature type="compositionally biased region" description="Low complexity" evidence="2">
    <location>
        <begin position="172"/>
        <end position="216"/>
    </location>
</feature>
<accession>A0ABP8YUV8</accession>
<dbReference type="Proteomes" id="UP001499882">
    <property type="component" value="Unassembled WGS sequence"/>
</dbReference>
<proteinExistence type="predicted"/>
<feature type="compositionally biased region" description="Low complexity" evidence="2">
    <location>
        <begin position="130"/>
        <end position="164"/>
    </location>
</feature>
<dbReference type="EMBL" id="BAABKN010000015">
    <property type="protein sequence ID" value="GAA4740306.1"/>
    <property type="molecule type" value="Genomic_DNA"/>
</dbReference>